<organism evidence="2 3">
    <name type="scientific">Effrenium voratum</name>
    <dbReference type="NCBI Taxonomy" id="2562239"/>
    <lineage>
        <taxon>Eukaryota</taxon>
        <taxon>Sar</taxon>
        <taxon>Alveolata</taxon>
        <taxon>Dinophyceae</taxon>
        <taxon>Suessiales</taxon>
        <taxon>Symbiodiniaceae</taxon>
        <taxon>Effrenium</taxon>
    </lineage>
</organism>
<dbReference type="Proteomes" id="UP001178507">
    <property type="component" value="Unassembled WGS sequence"/>
</dbReference>
<name>A0AA36NC61_9DINO</name>
<proteinExistence type="predicted"/>
<dbReference type="AlphaFoldDB" id="A0AA36NC61"/>
<dbReference type="EMBL" id="CAUJNA010003652">
    <property type="protein sequence ID" value="CAJ1406985.1"/>
    <property type="molecule type" value="Genomic_DNA"/>
</dbReference>
<evidence type="ECO:0000313" key="2">
    <source>
        <dbReference type="EMBL" id="CAJ1406985.1"/>
    </source>
</evidence>
<sequence length="459" mass="50750">MGERKTIQFFQDSNVPDQSLPFASRVRNLARHSVFNPRQQEGVKAAYVKSCKARGICESVRGEAWATQPTANDDGRMGPYLLISSASLVEAFYTALNEEPGNPNLIATLRHGIQVRILSSRTPPGICKYLTKLHNRFHGGASTNFLELIGFIPDVENALNIWKQANGITWQTRDYESKCVLDLRSSSQFVKSHQDFGETFPEWKLYESARACQHLMSKRPGFLDTLTSDMAEFADFTHARLSNSVVLQCLQTVFTSIVSTIYDGMSSEDMDLLLLECCKLCVPHLASPDNSTWVFDSLSKRTLVQRLFTVMSGSVVSSEPTSCMPAKRRKGANQAGAKKKPKAKAAASNGAAEPVLPAESDVTSTTVACTLGVRNKLFVDDLMKCVNHCIDHMQAELTAIQAEDFVMVKRQLIRMGLLFAFSGQVMVETSRGSKVHKKWSSLRPALKAHGVFLLSKANA</sequence>
<comment type="caution">
    <text evidence="2">The sequence shown here is derived from an EMBL/GenBank/DDBJ whole genome shotgun (WGS) entry which is preliminary data.</text>
</comment>
<keyword evidence="3" id="KW-1185">Reference proteome</keyword>
<feature type="compositionally biased region" description="Basic residues" evidence="1">
    <location>
        <begin position="326"/>
        <end position="343"/>
    </location>
</feature>
<evidence type="ECO:0000313" key="3">
    <source>
        <dbReference type="Proteomes" id="UP001178507"/>
    </source>
</evidence>
<reference evidence="2" key="1">
    <citation type="submission" date="2023-08" db="EMBL/GenBank/DDBJ databases">
        <authorList>
            <person name="Chen Y."/>
            <person name="Shah S."/>
            <person name="Dougan E. K."/>
            <person name="Thang M."/>
            <person name="Chan C."/>
        </authorList>
    </citation>
    <scope>NUCLEOTIDE SEQUENCE</scope>
</reference>
<evidence type="ECO:0000256" key="1">
    <source>
        <dbReference type="SAM" id="MobiDB-lite"/>
    </source>
</evidence>
<accession>A0AA36NC61</accession>
<feature type="region of interest" description="Disordered" evidence="1">
    <location>
        <begin position="317"/>
        <end position="351"/>
    </location>
</feature>
<gene>
    <name evidence="2" type="ORF">EVOR1521_LOCUS28798</name>
</gene>
<protein>
    <submittedName>
        <fullName evidence="2">Uncharacterized protein</fullName>
    </submittedName>
</protein>